<dbReference type="InterPro" id="IPR014883">
    <property type="entry name" value="VRR_NUC"/>
</dbReference>
<evidence type="ECO:0000256" key="1">
    <source>
        <dbReference type="ARBA" id="ARBA00001946"/>
    </source>
</evidence>
<dbReference type="Proteomes" id="UP000217334">
    <property type="component" value="Chromosome"/>
</dbReference>
<dbReference type="AlphaFoldDB" id="A0A250F542"/>
<evidence type="ECO:0000256" key="3">
    <source>
        <dbReference type="ARBA" id="ARBA00022801"/>
    </source>
</evidence>
<gene>
    <name evidence="5" type="ORF">CGC59_06375</name>
</gene>
<dbReference type="Pfam" id="PF08774">
    <property type="entry name" value="VRR_NUC"/>
    <property type="match status" value="1"/>
</dbReference>
<comment type="cofactor">
    <cofactor evidence="1">
        <name>Mg(2+)</name>
        <dbReference type="ChEBI" id="CHEBI:18420"/>
    </cofactor>
</comment>
<accession>A0A250F542</accession>
<dbReference type="GO" id="GO:0004518">
    <property type="term" value="F:nuclease activity"/>
    <property type="evidence" value="ECO:0007669"/>
    <property type="project" value="UniProtKB-KW"/>
</dbReference>
<keyword evidence="3" id="KW-0378">Hydrolase</keyword>
<name>A0A250F542_CAPSP</name>
<dbReference type="GO" id="GO:0003676">
    <property type="term" value="F:nucleic acid binding"/>
    <property type="evidence" value="ECO:0007669"/>
    <property type="project" value="InterPro"/>
</dbReference>
<dbReference type="RefSeq" id="WP_095901268.1">
    <property type="nucleotide sequence ID" value="NZ_CP022383.1"/>
</dbReference>
<dbReference type="EMBL" id="CP022383">
    <property type="protein sequence ID" value="ATA79325.1"/>
    <property type="molecule type" value="Genomic_DNA"/>
</dbReference>
<dbReference type="GO" id="GO:0016788">
    <property type="term" value="F:hydrolase activity, acting on ester bonds"/>
    <property type="evidence" value="ECO:0007669"/>
    <property type="project" value="InterPro"/>
</dbReference>
<feature type="domain" description="VRR-NUC" evidence="4">
    <location>
        <begin position="3"/>
        <end position="100"/>
    </location>
</feature>
<evidence type="ECO:0000313" key="5">
    <source>
        <dbReference type="EMBL" id="ATA79325.1"/>
    </source>
</evidence>
<keyword evidence="2" id="KW-0540">Nuclease</keyword>
<reference evidence="6" key="1">
    <citation type="submission" date="2017-06" db="EMBL/GenBank/DDBJ databases">
        <title>Capnocytophaga spp. assemblies.</title>
        <authorList>
            <person name="Gulvik C.A."/>
        </authorList>
    </citation>
    <scope>NUCLEOTIDE SEQUENCE [LARGE SCALE GENOMIC DNA]</scope>
    <source>
        <strain evidence="6">H4486</strain>
    </source>
</reference>
<dbReference type="SMART" id="SM00990">
    <property type="entry name" value="VRR_NUC"/>
    <property type="match status" value="1"/>
</dbReference>
<protein>
    <submittedName>
        <fullName evidence="5">Nuclease</fullName>
    </submittedName>
</protein>
<sequence length="127" mass="14724">MKHQESTLQTACVRWFRYQYPHLIIYAVPNGGSRNVREAQRLKAEGVLAGVADLVVLLPQGKSIYIEMKVKGNRQTDNQKDFQKKAIELGHTYVVCYTFDEFQKVIEDFISIHNYFAPKIEGFKGRR</sequence>
<proteinExistence type="predicted"/>
<evidence type="ECO:0000313" key="6">
    <source>
        <dbReference type="Proteomes" id="UP000217334"/>
    </source>
</evidence>
<evidence type="ECO:0000259" key="4">
    <source>
        <dbReference type="SMART" id="SM00990"/>
    </source>
</evidence>
<organism evidence="5 6">
    <name type="scientific">Capnocytophaga sputigena</name>
    <dbReference type="NCBI Taxonomy" id="1019"/>
    <lineage>
        <taxon>Bacteria</taxon>
        <taxon>Pseudomonadati</taxon>
        <taxon>Bacteroidota</taxon>
        <taxon>Flavobacteriia</taxon>
        <taxon>Flavobacteriales</taxon>
        <taxon>Flavobacteriaceae</taxon>
        <taxon>Capnocytophaga</taxon>
    </lineage>
</organism>
<dbReference type="Gene3D" id="3.40.1350.10">
    <property type="match status" value="1"/>
</dbReference>
<evidence type="ECO:0000256" key="2">
    <source>
        <dbReference type="ARBA" id="ARBA00022722"/>
    </source>
</evidence>
<dbReference type="InterPro" id="IPR011856">
    <property type="entry name" value="tRNA_endonuc-like_dom_sf"/>
</dbReference>